<feature type="region of interest" description="Disordered" evidence="4">
    <location>
        <begin position="685"/>
        <end position="706"/>
    </location>
</feature>
<dbReference type="SUPFAM" id="SSF52210">
    <property type="entry name" value="Succinyl-CoA synthetase domains"/>
    <property type="match status" value="2"/>
</dbReference>
<sequence length="706" mass="73928">MLDPPLTALDAVFQPRRIVLVGASDRPGSAGAVLWENLSAYAGEVLPVTRSGLPVAGVRSYRSLLDVPGIVDLVVIVVPAGEVIDVVREAGVKGAEACVVISSGFAETGPAGARLQQELNEVARSSGVRIIGPNCLGVQHSAAGLNASLTRAGPARPGTISMVTQSGAYGMAMQTLAADEGMSFDKLIASGNRVDVTDTEMLAHLSRDGSGPLCFFLESLPDGRSFVELARQVTPLRPVILCRTGSSSAGQRAALSHSASLAGRPRIWSAAFAQAGIIQTRSGLEMLDAARALDAQPAPRGKRTGIVTNSGGVGVELTDLLALEEIDVPLLSQTLRASLESFLPPLASGANPVDLTTVWKRFPELYPAVIDVLARSGEVDSVVTVLLQRSATSPVTEAIADAVRRLRGEGVSIPIYACWVGSRDSLAQAAPLRDVGVPIFEWPERAARAIGHAVRHGLSGQPRAQSTEPVTANAGICDGWLDAADAAAVLTPFGVPLVRWVACDATKWAVPDAEELHRPIVLKAVHPELQHKSDVGAVVLGLAEDDEIEAAAQRLAKLRNGVTLLCQEQETGIEVIVGGIRDAEFGPVVLVGLGGVDVEATDDIQLALAPVTTTEAVAMIERLRGASTLLGGRRPGVAVGELAHVVQALGALLLSRTDVEEIDLNPVLARPDGCTVVDWRIRVSSSSREDERQPGPGESAGRVWSR</sequence>
<dbReference type="Gene3D" id="3.40.50.261">
    <property type="entry name" value="Succinyl-CoA synthetase domains"/>
    <property type="match status" value="2"/>
</dbReference>
<proteinExistence type="predicted"/>
<dbReference type="AlphaFoldDB" id="A0A3N0GIG0"/>
<dbReference type="GO" id="GO:0005524">
    <property type="term" value="F:ATP binding"/>
    <property type="evidence" value="ECO:0007669"/>
    <property type="project" value="UniProtKB-KW"/>
</dbReference>
<dbReference type="Pfam" id="PF13607">
    <property type="entry name" value="Succ_CoA_lig"/>
    <property type="match status" value="1"/>
</dbReference>
<dbReference type="Pfam" id="PF13380">
    <property type="entry name" value="CoA_binding_2"/>
    <property type="match status" value="1"/>
</dbReference>
<gene>
    <name evidence="6" type="ORF">EFL26_20690</name>
</gene>
<accession>A0A3N0GIG0</accession>
<keyword evidence="2" id="KW-0547">Nucleotide-binding</keyword>
<dbReference type="Proteomes" id="UP000279994">
    <property type="component" value="Unassembled WGS sequence"/>
</dbReference>
<dbReference type="SMART" id="SM00881">
    <property type="entry name" value="CoA_binding"/>
    <property type="match status" value="1"/>
</dbReference>
<evidence type="ECO:0000256" key="3">
    <source>
        <dbReference type="ARBA" id="ARBA00022840"/>
    </source>
</evidence>
<dbReference type="Gene3D" id="3.40.50.720">
    <property type="entry name" value="NAD(P)-binding Rossmann-like Domain"/>
    <property type="match status" value="1"/>
</dbReference>
<dbReference type="InterPro" id="IPR032875">
    <property type="entry name" value="Succ_CoA_lig_flav_dom"/>
</dbReference>
<keyword evidence="1" id="KW-0436">Ligase</keyword>
<evidence type="ECO:0000256" key="4">
    <source>
        <dbReference type="SAM" id="MobiDB-lite"/>
    </source>
</evidence>
<keyword evidence="3" id="KW-0067">ATP-binding</keyword>
<dbReference type="InterPro" id="IPR016102">
    <property type="entry name" value="Succinyl-CoA_synth-like"/>
</dbReference>
<dbReference type="GO" id="GO:0043758">
    <property type="term" value="F:acetate-CoA ligase (ADP-forming) activity"/>
    <property type="evidence" value="ECO:0007669"/>
    <property type="project" value="InterPro"/>
</dbReference>
<feature type="domain" description="CoA-binding" evidence="5">
    <location>
        <begin position="12"/>
        <end position="105"/>
    </location>
</feature>
<dbReference type="PANTHER" id="PTHR43334:SF1">
    <property type="entry name" value="3-HYDROXYPROPIONATE--COA LIGASE [ADP-FORMING]"/>
    <property type="match status" value="1"/>
</dbReference>
<dbReference type="Pfam" id="PF13549">
    <property type="entry name" value="ATP-grasp_5"/>
    <property type="match status" value="1"/>
</dbReference>
<dbReference type="Pfam" id="PF19045">
    <property type="entry name" value="Ligase_CoA_2"/>
    <property type="match status" value="1"/>
</dbReference>
<dbReference type="InterPro" id="IPR013815">
    <property type="entry name" value="ATP_grasp_subdomain_1"/>
</dbReference>
<dbReference type="InterPro" id="IPR003781">
    <property type="entry name" value="CoA-bd"/>
</dbReference>
<evidence type="ECO:0000313" key="7">
    <source>
        <dbReference type="Proteomes" id="UP000279994"/>
    </source>
</evidence>
<evidence type="ECO:0000313" key="6">
    <source>
        <dbReference type="EMBL" id="RNM12219.1"/>
    </source>
</evidence>
<dbReference type="EMBL" id="RJSF01000046">
    <property type="protein sequence ID" value="RNM12219.1"/>
    <property type="molecule type" value="Genomic_DNA"/>
</dbReference>
<dbReference type="InterPro" id="IPR051538">
    <property type="entry name" value="Acyl-CoA_Synth/Transferase"/>
</dbReference>
<organism evidence="6 7">
    <name type="scientific">Nocardioides pocheonensis</name>
    <dbReference type="NCBI Taxonomy" id="661485"/>
    <lineage>
        <taxon>Bacteria</taxon>
        <taxon>Bacillati</taxon>
        <taxon>Actinomycetota</taxon>
        <taxon>Actinomycetes</taxon>
        <taxon>Propionibacteriales</taxon>
        <taxon>Nocardioidaceae</taxon>
        <taxon>Nocardioides</taxon>
    </lineage>
</organism>
<evidence type="ECO:0000256" key="2">
    <source>
        <dbReference type="ARBA" id="ARBA00022741"/>
    </source>
</evidence>
<dbReference type="PANTHER" id="PTHR43334">
    <property type="entry name" value="ACETATE--COA LIGASE [ADP-FORMING]"/>
    <property type="match status" value="1"/>
</dbReference>
<keyword evidence="7" id="KW-1185">Reference proteome</keyword>
<evidence type="ECO:0000259" key="5">
    <source>
        <dbReference type="SMART" id="SM00881"/>
    </source>
</evidence>
<dbReference type="OrthoDB" id="190266at2"/>
<dbReference type="Gene3D" id="3.30.1490.20">
    <property type="entry name" value="ATP-grasp fold, A domain"/>
    <property type="match status" value="1"/>
</dbReference>
<reference evidence="6 7" key="1">
    <citation type="submission" date="2018-11" db="EMBL/GenBank/DDBJ databases">
        <authorList>
            <person name="Li F."/>
        </authorList>
    </citation>
    <scope>NUCLEOTIDE SEQUENCE [LARGE SCALE GENOMIC DNA]</scope>
    <source>
        <strain evidence="6 7">Gsoil 818</strain>
    </source>
</reference>
<dbReference type="Gene3D" id="3.30.470.20">
    <property type="entry name" value="ATP-grasp fold, B domain"/>
    <property type="match status" value="1"/>
</dbReference>
<dbReference type="SUPFAM" id="SSF51735">
    <property type="entry name" value="NAD(P)-binding Rossmann-fold domains"/>
    <property type="match status" value="1"/>
</dbReference>
<dbReference type="SUPFAM" id="SSF56059">
    <property type="entry name" value="Glutathione synthetase ATP-binding domain-like"/>
    <property type="match status" value="1"/>
</dbReference>
<evidence type="ECO:0000256" key="1">
    <source>
        <dbReference type="ARBA" id="ARBA00022598"/>
    </source>
</evidence>
<comment type="caution">
    <text evidence="6">The sequence shown here is derived from an EMBL/GenBank/DDBJ whole genome shotgun (WGS) entry which is preliminary data.</text>
</comment>
<dbReference type="InterPro" id="IPR043938">
    <property type="entry name" value="Ligase_CoA_dom"/>
</dbReference>
<protein>
    <submittedName>
        <fullName evidence="6">CoA-binding protein</fullName>
    </submittedName>
</protein>
<name>A0A3N0GIG0_9ACTN</name>
<dbReference type="InterPro" id="IPR036291">
    <property type="entry name" value="NAD(P)-bd_dom_sf"/>
</dbReference>